<keyword evidence="3" id="KW-1185">Reference proteome</keyword>
<evidence type="ECO:0000313" key="2">
    <source>
        <dbReference type="EMBL" id="QDL53587.1"/>
    </source>
</evidence>
<reference evidence="3" key="2">
    <citation type="journal article" date="2020" name="Int. J. Syst. Evol. Microbiol.">
        <title>Genomic insights into a novel species Rhodoferax aquaticus sp. nov., isolated from freshwater.</title>
        <authorList>
            <person name="Li T."/>
            <person name="Zhuo Y."/>
            <person name="Jin C.Z."/>
            <person name="Wu X."/>
            <person name="Ko S.R."/>
            <person name="Jin F.J."/>
            <person name="Ahn C.Y."/>
            <person name="Oh H.M."/>
            <person name="Lee H.G."/>
            <person name="Jin L."/>
        </authorList>
    </citation>
    <scope>NUCLEOTIDE SEQUENCE [LARGE SCALE GENOMIC DNA]</scope>
    <source>
        <strain evidence="3">Gr-4</strain>
    </source>
</reference>
<dbReference type="AlphaFoldDB" id="A0A515ELP8"/>
<name>A0A515ELP8_9BURK</name>
<protein>
    <submittedName>
        <fullName evidence="2">DUF2726 domain-containing protein</fullName>
    </submittedName>
</protein>
<dbReference type="KEGG" id="rhg:EXZ61_05015"/>
<organism evidence="2 3">
    <name type="scientific">Rhodoferax aquaticus</name>
    <dbReference type="NCBI Taxonomy" id="2527691"/>
    <lineage>
        <taxon>Bacteria</taxon>
        <taxon>Pseudomonadati</taxon>
        <taxon>Pseudomonadota</taxon>
        <taxon>Betaproteobacteria</taxon>
        <taxon>Burkholderiales</taxon>
        <taxon>Comamonadaceae</taxon>
        <taxon>Rhodoferax</taxon>
    </lineage>
</organism>
<dbReference type="Proteomes" id="UP000317365">
    <property type="component" value="Chromosome"/>
</dbReference>
<evidence type="ECO:0000313" key="3">
    <source>
        <dbReference type="Proteomes" id="UP000317365"/>
    </source>
</evidence>
<reference evidence="3" key="1">
    <citation type="submission" date="2019-02" db="EMBL/GenBank/DDBJ databases">
        <title>Complete genome sequence of Rhodoferax sp. Gr-4.</title>
        <authorList>
            <person name="Jin L."/>
        </authorList>
    </citation>
    <scope>NUCLEOTIDE SEQUENCE [LARGE SCALE GENOMIC DNA]</scope>
    <source>
        <strain evidence="3">Gr-4</strain>
    </source>
</reference>
<evidence type="ECO:0000256" key="1">
    <source>
        <dbReference type="SAM" id="MobiDB-lite"/>
    </source>
</evidence>
<feature type="region of interest" description="Disordered" evidence="1">
    <location>
        <begin position="190"/>
        <end position="218"/>
    </location>
</feature>
<dbReference type="EMBL" id="CP036282">
    <property type="protein sequence ID" value="QDL53587.1"/>
    <property type="molecule type" value="Genomic_DNA"/>
</dbReference>
<gene>
    <name evidence="2" type="ORF">EXZ61_05015</name>
</gene>
<proteinExistence type="predicted"/>
<sequence>MLGPLFTYLFPDRKKAEKRALIARLMKATAAEFPLRKRKLLNQQEYEIYQLVRHVYEGQDVLVKTSLTRMVVSADEAKTQALFQCIEHLVFLFVVMDAETHVLACIDFYDPASRKRKDVRLKASIMASLGIDYWVLSSDYLDDLKKVQAKFDFSKVGQATFQNSADEAHSNDFTHAKAQLHERLKDRRNEVRGFGDSSPPGSEFGTSANSFLLPLDER</sequence>
<accession>A0A515ELP8</accession>